<dbReference type="InterPro" id="IPR013785">
    <property type="entry name" value="Aldolase_TIM"/>
</dbReference>
<feature type="binding site" evidence="15">
    <location>
        <position position="52"/>
    </location>
    <ligand>
        <name>[4Fe-4S] cluster</name>
        <dbReference type="ChEBI" id="CHEBI:49883"/>
        <note>4Fe-4S-S-AdoMet</note>
    </ligand>
</feature>
<dbReference type="GO" id="GO:0006782">
    <property type="term" value="P:protoporphyrinogen IX biosynthetic process"/>
    <property type="evidence" value="ECO:0007669"/>
    <property type="project" value="UniProtKB-UniPathway"/>
</dbReference>
<dbReference type="SFLD" id="SFLDF00288">
    <property type="entry name" value="HemN-like__clustered_with_nucl"/>
    <property type="match status" value="1"/>
</dbReference>
<dbReference type="GO" id="GO:0005737">
    <property type="term" value="C:cytoplasm"/>
    <property type="evidence" value="ECO:0007669"/>
    <property type="project" value="UniProtKB-SubCell"/>
</dbReference>
<keyword evidence="10" id="KW-0143">Chaperone</keyword>
<keyword evidence="11 13" id="KW-0627">Porphyrin biosynthesis</keyword>
<dbReference type="AlphaFoldDB" id="A0A7V5H544"/>
<dbReference type="PIRSF" id="PIRSF000167">
    <property type="entry name" value="HemN"/>
    <property type="match status" value="1"/>
</dbReference>
<dbReference type="PANTHER" id="PTHR13932">
    <property type="entry name" value="COPROPORPHYRINIGEN III OXIDASE"/>
    <property type="match status" value="1"/>
</dbReference>
<evidence type="ECO:0000256" key="4">
    <source>
        <dbReference type="ARBA" id="ARBA00011245"/>
    </source>
</evidence>
<keyword evidence="8 13" id="KW-0408">Iron</keyword>
<dbReference type="SMART" id="SM00729">
    <property type="entry name" value="Elp3"/>
    <property type="match status" value="1"/>
</dbReference>
<feature type="binding site" evidence="14">
    <location>
        <position position="94"/>
    </location>
    <ligand>
        <name>S-adenosyl-L-methionine</name>
        <dbReference type="ChEBI" id="CHEBI:59789"/>
        <label>1</label>
    </ligand>
</feature>
<dbReference type="SFLD" id="SFLDS00029">
    <property type="entry name" value="Radical_SAM"/>
    <property type="match status" value="1"/>
</dbReference>
<feature type="binding site" evidence="14">
    <location>
        <position position="39"/>
    </location>
    <ligand>
        <name>S-adenosyl-L-methionine</name>
        <dbReference type="ChEBI" id="CHEBI:59789"/>
        <label>1</label>
    </ligand>
</feature>
<feature type="binding site" evidence="14">
    <location>
        <position position="166"/>
    </location>
    <ligand>
        <name>S-adenosyl-L-methionine</name>
        <dbReference type="ChEBI" id="CHEBI:59789"/>
        <label>2</label>
    </ligand>
</feature>
<feature type="binding site" evidence="14">
    <location>
        <position position="191"/>
    </location>
    <ligand>
        <name>S-adenosyl-L-methionine</name>
        <dbReference type="ChEBI" id="CHEBI:59789"/>
        <label>2</label>
    </ligand>
</feature>
<dbReference type="Gene3D" id="3.20.20.70">
    <property type="entry name" value="Aldolase class I"/>
    <property type="match status" value="1"/>
</dbReference>
<dbReference type="Pfam" id="PF04055">
    <property type="entry name" value="Radical_SAM"/>
    <property type="match status" value="1"/>
</dbReference>
<keyword evidence="13 15" id="KW-0004">4Fe-4S</keyword>
<dbReference type="NCBIfam" id="TIGR00539">
    <property type="entry name" value="hemN_rel"/>
    <property type="match status" value="1"/>
</dbReference>
<comment type="subcellular location">
    <subcellularLocation>
        <location evidence="1 13">Cytoplasm</location>
    </subcellularLocation>
</comment>
<dbReference type="InterPro" id="IPR004558">
    <property type="entry name" value="Coprogen_oxidase_HemN"/>
</dbReference>
<dbReference type="SFLD" id="SFLDF00562">
    <property type="entry name" value="HemN-like__clustered_with_heat"/>
    <property type="match status" value="1"/>
</dbReference>
<dbReference type="GO" id="GO:0051989">
    <property type="term" value="F:coproporphyrinogen dehydrogenase activity"/>
    <property type="evidence" value="ECO:0007669"/>
    <property type="project" value="UniProtKB-EC"/>
</dbReference>
<organism evidence="17">
    <name type="scientific">Caldithrix abyssi</name>
    <dbReference type="NCBI Taxonomy" id="187145"/>
    <lineage>
        <taxon>Bacteria</taxon>
        <taxon>Pseudomonadati</taxon>
        <taxon>Calditrichota</taxon>
        <taxon>Calditrichia</taxon>
        <taxon>Calditrichales</taxon>
        <taxon>Calditrichaceae</taxon>
        <taxon>Caldithrix</taxon>
    </lineage>
</organism>
<evidence type="ECO:0000256" key="10">
    <source>
        <dbReference type="ARBA" id="ARBA00023186"/>
    </source>
</evidence>
<feature type="domain" description="Radical SAM core" evidence="16">
    <location>
        <begin position="30"/>
        <end position="266"/>
    </location>
</feature>
<evidence type="ECO:0000256" key="14">
    <source>
        <dbReference type="PIRSR" id="PIRSR000167-1"/>
    </source>
</evidence>
<evidence type="ECO:0000256" key="11">
    <source>
        <dbReference type="ARBA" id="ARBA00023244"/>
    </source>
</evidence>
<keyword evidence="5" id="KW-0349">Heme</keyword>
<evidence type="ECO:0000256" key="8">
    <source>
        <dbReference type="ARBA" id="ARBA00023004"/>
    </source>
</evidence>
<comment type="subunit">
    <text evidence="4">Monomer.</text>
</comment>
<feature type="binding site" evidence="15">
    <location>
        <position position="49"/>
    </location>
    <ligand>
        <name>[4Fe-4S] cluster</name>
        <dbReference type="ChEBI" id="CHEBI:49883"/>
        <note>4Fe-4S-S-AdoMet</note>
    </ligand>
</feature>
<dbReference type="InterPro" id="IPR010723">
    <property type="entry name" value="HemN_C"/>
</dbReference>
<dbReference type="CDD" id="cd01335">
    <property type="entry name" value="Radical_SAM"/>
    <property type="match status" value="1"/>
</dbReference>
<comment type="caution">
    <text evidence="17">The sequence shown here is derived from an EMBL/GenBank/DDBJ whole genome shotgun (WGS) entry which is preliminary data.</text>
</comment>
<proteinExistence type="inferred from homology"/>
<sequence>MEFACSYYPVFQKDSFWSYWPRNSMNAEKANISFKPGIYLHIPFCEHKCGYCDFYSITNRQQQPEFVRALLIETEKTLQVFSIDQTFDTIYFGGGTPSLLEIEQLETILEFLRQHFNLAQDCEITLEMNPGTTEREKLPLFKELGINRLSIGIQSFNDQELRFLERIHSTRQAIEAFEAARKAGFDNIGLDLIYALPNQTLTTWKHSLQKAVALNPEHISAYNLSYEPNTPFFRRLQKRQIMPAAEENELEFFNFTHQFLTENGYLHYEVSNFTRDEAFVSRHNYKYWLHVPYLGFGPSAHSYWNGQRWGNKPSLSHYLQQLNNGQLPQDFSETLDKQTKEFEHIFLRLRTYEGLDLAAFENTFGRSFLQSYRKIVNELIDSGLAQLTGKRFCLTQQGMALCDEILQRFV</sequence>
<comment type="pathway">
    <text evidence="2 13">Porphyrin-containing compound metabolism; protoporphyrin-IX biosynthesis; protoporphyrinogen-IX from coproporphyrinogen-III (AdoMet route): step 1/1.</text>
</comment>
<evidence type="ECO:0000256" key="2">
    <source>
        <dbReference type="ARBA" id="ARBA00004785"/>
    </source>
</evidence>
<comment type="similarity">
    <text evidence="3">Belongs to the anaerobic coproporphyrinogen-III oxidase family. HemW subfamily.</text>
</comment>
<dbReference type="EMBL" id="DRTD01000695">
    <property type="protein sequence ID" value="HHE55965.1"/>
    <property type="molecule type" value="Genomic_DNA"/>
</dbReference>
<dbReference type="GO" id="GO:0004109">
    <property type="term" value="F:coproporphyrinogen oxidase activity"/>
    <property type="evidence" value="ECO:0007669"/>
    <property type="project" value="InterPro"/>
</dbReference>
<evidence type="ECO:0000259" key="16">
    <source>
        <dbReference type="PROSITE" id="PS51918"/>
    </source>
</evidence>
<dbReference type="Pfam" id="PF06969">
    <property type="entry name" value="HemN_C"/>
    <property type="match status" value="1"/>
</dbReference>
<dbReference type="GO" id="GO:0051539">
    <property type="term" value="F:4 iron, 4 sulfur cluster binding"/>
    <property type="evidence" value="ECO:0007669"/>
    <property type="project" value="UniProtKB-KW"/>
</dbReference>
<reference evidence="17" key="1">
    <citation type="journal article" date="2020" name="mSystems">
        <title>Genome- and Community-Level Interaction Insights into Carbon Utilization and Element Cycling Functions of Hydrothermarchaeota in Hydrothermal Sediment.</title>
        <authorList>
            <person name="Zhou Z."/>
            <person name="Liu Y."/>
            <person name="Xu W."/>
            <person name="Pan J."/>
            <person name="Luo Z.H."/>
            <person name="Li M."/>
        </authorList>
    </citation>
    <scope>NUCLEOTIDE SEQUENCE [LARGE SCALE GENOMIC DNA]</scope>
    <source>
        <strain evidence="17">HyVt-76</strain>
    </source>
</reference>
<comment type="cofactor">
    <cofactor evidence="13 15">
        <name>[4Fe-4S] cluster</name>
        <dbReference type="ChEBI" id="CHEBI:49883"/>
    </cofactor>
    <text evidence="13 15">Binds 1 [4Fe-4S] cluster. The cluster is coordinated with 3 cysteines and an exchangeable S-adenosyl-L-methionine.</text>
</comment>
<evidence type="ECO:0000256" key="1">
    <source>
        <dbReference type="ARBA" id="ARBA00004496"/>
    </source>
</evidence>
<keyword evidence="13" id="KW-0560">Oxidoreductase</keyword>
<accession>A0A7V5H544</accession>
<dbReference type="InterPro" id="IPR034505">
    <property type="entry name" value="Coproporphyrinogen-III_oxidase"/>
</dbReference>
<feature type="binding site" evidence="14">
    <location>
        <position position="127"/>
    </location>
    <ligand>
        <name>S-adenosyl-L-methionine</name>
        <dbReference type="ChEBI" id="CHEBI:59789"/>
        <label>1</label>
    </ligand>
</feature>
<gene>
    <name evidence="17" type="primary">hemW</name>
    <name evidence="17" type="ORF">ENL21_09295</name>
</gene>
<comment type="catalytic activity">
    <reaction evidence="12 13">
        <text>coproporphyrinogen III + 2 S-adenosyl-L-methionine = protoporphyrinogen IX + 2 5'-deoxyadenosine + 2 L-methionine + 2 CO2</text>
        <dbReference type="Rhea" id="RHEA:15425"/>
        <dbReference type="ChEBI" id="CHEBI:16526"/>
        <dbReference type="ChEBI" id="CHEBI:17319"/>
        <dbReference type="ChEBI" id="CHEBI:57307"/>
        <dbReference type="ChEBI" id="CHEBI:57309"/>
        <dbReference type="ChEBI" id="CHEBI:57844"/>
        <dbReference type="ChEBI" id="CHEBI:59789"/>
        <dbReference type="EC" id="1.3.98.3"/>
    </reaction>
</comment>
<evidence type="ECO:0000256" key="5">
    <source>
        <dbReference type="ARBA" id="ARBA00022617"/>
    </source>
</evidence>
<evidence type="ECO:0000256" key="15">
    <source>
        <dbReference type="PIRSR" id="PIRSR000167-2"/>
    </source>
</evidence>
<evidence type="ECO:0000313" key="17">
    <source>
        <dbReference type="EMBL" id="HHE55965.1"/>
    </source>
</evidence>
<dbReference type="UniPathway" id="UPA00251">
    <property type="reaction ID" value="UER00323"/>
</dbReference>
<evidence type="ECO:0000256" key="3">
    <source>
        <dbReference type="ARBA" id="ARBA00006100"/>
    </source>
</evidence>
<dbReference type="Proteomes" id="UP000886111">
    <property type="component" value="Unassembled WGS sequence"/>
</dbReference>
<keyword evidence="9 13" id="KW-0411">Iron-sulfur</keyword>
<keyword evidence="6 13" id="KW-0949">S-adenosyl-L-methionine</keyword>
<keyword evidence="13" id="KW-0963">Cytoplasm</keyword>
<dbReference type="PROSITE" id="PS51918">
    <property type="entry name" value="RADICAL_SAM"/>
    <property type="match status" value="1"/>
</dbReference>
<dbReference type="InterPro" id="IPR058240">
    <property type="entry name" value="rSAM_sf"/>
</dbReference>
<dbReference type="SFLD" id="SFLDG01082">
    <property type="entry name" value="B12-binding_domain_containing"/>
    <property type="match status" value="1"/>
</dbReference>
<feature type="binding site" evidence="14">
    <location>
        <begin position="95"/>
        <end position="96"/>
    </location>
    <ligand>
        <name>S-adenosyl-L-methionine</name>
        <dbReference type="ChEBI" id="CHEBI:59789"/>
        <label>2</label>
    </ligand>
</feature>
<dbReference type="PANTHER" id="PTHR13932:SF5">
    <property type="entry name" value="RADICAL S-ADENOSYL METHIONINE DOMAIN-CONTAINING PROTEIN 1, MITOCHONDRIAL"/>
    <property type="match status" value="1"/>
</dbReference>
<dbReference type="InterPro" id="IPR007197">
    <property type="entry name" value="rSAM"/>
</dbReference>
<feature type="binding site" evidence="14">
    <location>
        <position position="154"/>
    </location>
    <ligand>
        <name>S-adenosyl-L-methionine</name>
        <dbReference type="ChEBI" id="CHEBI:59789"/>
        <label>2</label>
    </ligand>
</feature>
<dbReference type="InterPro" id="IPR004559">
    <property type="entry name" value="HemW-like"/>
</dbReference>
<protein>
    <recommendedName>
        <fullName evidence="13">Coproporphyrinogen-III oxidase</fullName>
        <ecNumber evidence="13">1.3.98.3</ecNumber>
    </recommendedName>
</protein>
<dbReference type="InterPro" id="IPR006638">
    <property type="entry name" value="Elp3/MiaA/NifB-like_rSAM"/>
</dbReference>
<evidence type="ECO:0000256" key="13">
    <source>
        <dbReference type="PIRNR" id="PIRNR000167"/>
    </source>
</evidence>
<evidence type="ECO:0000256" key="7">
    <source>
        <dbReference type="ARBA" id="ARBA00022723"/>
    </source>
</evidence>
<dbReference type="SFLD" id="SFLDG01065">
    <property type="entry name" value="anaerobic_coproporphyrinogen-I"/>
    <property type="match status" value="1"/>
</dbReference>
<dbReference type="EC" id="1.3.98.3" evidence="13"/>
<dbReference type="SUPFAM" id="SSF102114">
    <property type="entry name" value="Radical SAM enzymes"/>
    <property type="match status" value="1"/>
</dbReference>
<name>A0A7V5H544_CALAY</name>
<evidence type="ECO:0000256" key="9">
    <source>
        <dbReference type="ARBA" id="ARBA00023014"/>
    </source>
</evidence>
<dbReference type="GO" id="GO:0046872">
    <property type="term" value="F:metal ion binding"/>
    <property type="evidence" value="ECO:0007669"/>
    <property type="project" value="UniProtKB-KW"/>
</dbReference>
<feature type="binding site" evidence="15">
    <location>
        <position position="45"/>
    </location>
    <ligand>
        <name>[4Fe-4S] cluster</name>
        <dbReference type="ChEBI" id="CHEBI:49883"/>
        <note>4Fe-4S-S-AdoMet</note>
    </ligand>
</feature>
<keyword evidence="7 13" id="KW-0479">Metal-binding</keyword>
<evidence type="ECO:0000256" key="6">
    <source>
        <dbReference type="ARBA" id="ARBA00022691"/>
    </source>
</evidence>
<evidence type="ECO:0000256" key="12">
    <source>
        <dbReference type="ARBA" id="ARBA00048321"/>
    </source>
</evidence>